<evidence type="ECO:0000313" key="4">
    <source>
        <dbReference type="Proteomes" id="UP001324427"/>
    </source>
</evidence>
<dbReference type="PROSITE" id="PS00028">
    <property type="entry name" value="ZINC_FINGER_C2H2_1"/>
    <property type="match status" value="1"/>
</dbReference>
<dbReference type="AlphaFoldDB" id="A0AAV9JBJ0"/>
<evidence type="ECO:0000313" key="3">
    <source>
        <dbReference type="EMBL" id="KAK4542554.1"/>
    </source>
</evidence>
<name>A0AAV9JBJ0_9PEZI</name>
<feature type="domain" description="C2H2-type" evidence="2">
    <location>
        <begin position="25"/>
        <end position="47"/>
    </location>
</feature>
<dbReference type="EMBL" id="JAVFHQ010000040">
    <property type="protein sequence ID" value="KAK4542554.1"/>
    <property type="molecule type" value="Genomic_DNA"/>
</dbReference>
<dbReference type="PANTHER" id="PTHR47251">
    <property type="entry name" value="FINGER DOMAIN PROTEIN, PUTATIVE (AFU_ORTHOLOGUE AFUA_3G04180)-RELATED"/>
    <property type="match status" value="1"/>
</dbReference>
<protein>
    <recommendedName>
        <fullName evidence="2">C2H2-type domain-containing protein</fullName>
    </recommendedName>
</protein>
<reference evidence="3 4" key="1">
    <citation type="submission" date="2021-11" db="EMBL/GenBank/DDBJ databases">
        <title>Black yeast isolated from Biological Soil Crust.</title>
        <authorList>
            <person name="Kurbessoian T."/>
        </authorList>
    </citation>
    <scope>NUCLEOTIDE SEQUENCE [LARGE SCALE GENOMIC DNA]</scope>
    <source>
        <strain evidence="3 4">CCFEE 5522</strain>
    </source>
</reference>
<evidence type="ECO:0000256" key="1">
    <source>
        <dbReference type="SAM" id="MobiDB-lite"/>
    </source>
</evidence>
<feature type="compositionally biased region" description="Basic and acidic residues" evidence="1">
    <location>
        <begin position="68"/>
        <end position="80"/>
    </location>
</feature>
<sequence length="260" mass="28704">MAPRGQTLPQAATESAREARKSFFCELCQKGYARMNDYEAHEGSYDHQHRKRLKEMKQLTKDPNAISKAERERKANEEAGLKSINLSLSSGGTGGSTTKKKPVFKSTLQPHNAAAIGQTAALPTASAKDDVVMLDSSNDDEAWLRECVKLAAEPAQPSTSDRYDPRVPSRLNPCPFPQCEEEPCKHANSLPTRDPRRTLEGLLRARGLPTKEPNESWETFGRRRMADNVRELQAKGMKVHDHILADVEARGGGEGLSING</sequence>
<comment type="caution">
    <text evidence="3">The sequence shown here is derived from an EMBL/GenBank/DDBJ whole genome shotgun (WGS) entry which is preliminary data.</text>
</comment>
<gene>
    <name evidence="3" type="ORF">LTR36_006602</name>
</gene>
<proteinExistence type="predicted"/>
<dbReference type="Proteomes" id="UP001324427">
    <property type="component" value="Unassembled WGS sequence"/>
</dbReference>
<dbReference type="InterPro" id="IPR013087">
    <property type="entry name" value="Znf_C2H2_type"/>
</dbReference>
<organism evidence="3 4">
    <name type="scientific">Oleoguttula mirabilis</name>
    <dbReference type="NCBI Taxonomy" id="1507867"/>
    <lineage>
        <taxon>Eukaryota</taxon>
        <taxon>Fungi</taxon>
        <taxon>Dikarya</taxon>
        <taxon>Ascomycota</taxon>
        <taxon>Pezizomycotina</taxon>
        <taxon>Dothideomycetes</taxon>
        <taxon>Dothideomycetidae</taxon>
        <taxon>Mycosphaerellales</taxon>
        <taxon>Teratosphaeriaceae</taxon>
        <taxon>Oleoguttula</taxon>
    </lineage>
</organism>
<keyword evidence="4" id="KW-1185">Reference proteome</keyword>
<dbReference type="PANTHER" id="PTHR47251:SF1">
    <property type="entry name" value="FINGER DOMAIN PROTEIN, PUTATIVE (AFU_ORTHOLOGUE AFUA_3G04180)-RELATED"/>
    <property type="match status" value="1"/>
</dbReference>
<dbReference type="SUPFAM" id="SSF57667">
    <property type="entry name" value="beta-beta-alpha zinc fingers"/>
    <property type="match status" value="1"/>
</dbReference>
<feature type="region of interest" description="Disordered" evidence="1">
    <location>
        <begin position="56"/>
        <end position="100"/>
    </location>
</feature>
<evidence type="ECO:0000259" key="2">
    <source>
        <dbReference type="PROSITE" id="PS00028"/>
    </source>
</evidence>
<dbReference type="InterPro" id="IPR036236">
    <property type="entry name" value="Znf_C2H2_sf"/>
</dbReference>
<accession>A0AAV9JBJ0</accession>